<feature type="coiled-coil region" evidence="1">
    <location>
        <begin position="9"/>
        <end position="126"/>
    </location>
</feature>
<feature type="region of interest" description="Disordered" evidence="2">
    <location>
        <begin position="170"/>
        <end position="215"/>
    </location>
</feature>
<name>A0ABR0IB85_9PEZI</name>
<evidence type="ECO:0000256" key="1">
    <source>
        <dbReference type="SAM" id="Coils"/>
    </source>
</evidence>
<dbReference type="RefSeq" id="XP_062800864.1">
    <property type="nucleotide sequence ID" value="XM_062946872.1"/>
</dbReference>
<dbReference type="Proteomes" id="UP001323617">
    <property type="component" value="Unassembled WGS sequence"/>
</dbReference>
<dbReference type="EMBL" id="JAFFHC010000004">
    <property type="protein sequence ID" value="KAK4677394.1"/>
    <property type="molecule type" value="Genomic_DNA"/>
</dbReference>
<keyword evidence="1" id="KW-0175">Coiled coil</keyword>
<evidence type="ECO:0000313" key="3">
    <source>
        <dbReference type="EMBL" id="KAK4677394.1"/>
    </source>
</evidence>
<evidence type="ECO:0000313" key="4">
    <source>
        <dbReference type="Proteomes" id="UP001323617"/>
    </source>
</evidence>
<keyword evidence="4" id="KW-1185">Reference proteome</keyword>
<organism evidence="3 4">
    <name type="scientific">Podospora pseudoanserina</name>
    <dbReference type="NCBI Taxonomy" id="2609844"/>
    <lineage>
        <taxon>Eukaryota</taxon>
        <taxon>Fungi</taxon>
        <taxon>Dikarya</taxon>
        <taxon>Ascomycota</taxon>
        <taxon>Pezizomycotina</taxon>
        <taxon>Sordariomycetes</taxon>
        <taxon>Sordariomycetidae</taxon>
        <taxon>Sordariales</taxon>
        <taxon>Podosporaceae</taxon>
        <taxon>Podospora</taxon>
    </lineage>
</organism>
<accession>A0ABR0IB85</accession>
<sequence length="215" mass="24715">MSRTTKPSYSELEGALIQERQARTRAEQRLHDLTRDHRFNNRVYSANRLVLELQDAQRDRELYKEKLQTAENAAREWQSRATELEKLDAEVSHRCRMEKALFQSSLNSARKIIDDLQHSLAAAEGRYKITQEGLREERDATRRRLLQVAADHDDHAAKLKEIEYHPSASSAMMLEGSRGTLSLSSTRGGEERDATKPTLRHKKKFTHGVQYGGSQ</sequence>
<gene>
    <name evidence="3" type="ORF">QC764_405785</name>
</gene>
<reference evidence="3 4" key="1">
    <citation type="journal article" date="2023" name="bioRxiv">
        <title>High-quality genome assemblies of four members of thePodospora anserinaspecies complex.</title>
        <authorList>
            <person name="Ament-Velasquez S.L."/>
            <person name="Vogan A.A."/>
            <person name="Wallerman O."/>
            <person name="Hartmann F."/>
            <person name="Gautier V."/>
            <person name="Silar P."/>
            <person name="Giraud T."/>
            <person name="Johannesson H."/>
        </authorList>
    </citation>
    <scope>NUCLEOTIDE SEQUENCE [LARGE SCALE GENOMIC DNA]</scope>
    <source>
        <strain evidence="3 4">CBS 124.78</strain>
    </source>
</reference>
<protein>
    <submittedName>
        <fullName evidence="3">Uncharacterized protein</fullName>
    </submittedName>
</protein>
<evidence type="ECO:0000256" key="2">
    <source>
        <dbReference type="SAM" id="MobiDB-lite"/>
    </source>
</evidence>
<comment type="caution">
    <text evidence="3">The sequence shown here is derived from an EMBL/GenBank/DDBJ whole genome shotgun (WGS) entry which is preliminary data.</text>
</comment>
<proteinExistence type="predicted"/>
<dbReference type="GeneID" id="87967737"/>